<dbReference type="HOGENOM" id="CLU_2170863_0_0_1"/>
<name>T0L274_COLGC</name>
<evidence type="ECO:0000313" key="3">
    <source>
        <dbReference type="Proteomes" id="UP000015530"/>
    </source>
</evidence>
<protein>
    <submittedName>
        <fullName evidence="2">Uncharacterized protein</fullName>
    </submittedName>
</protein>
<keyword evidence="1" id="KW-0472">Membrane</keyword>
<organism evidence="2 3">
    <name type="scientific">Colletotrichum gloeosporioides (strain Cg-14)</name>
    <name type="common">Anthracnose fungus</name>
    <name type="synonym">Glomerella cingulata</name>
    <dbReference type="NCBI Taxonomy" id="1237896"/>
    <lineage>
        <taxon>Eukaryota</taxon>
        <taxon>Fungi</taxon>
        <taxon>Dikarya</taxon>
        <taxon>Ascomycota</taxon>
        <taxon>Pezizomycotina</taxon>
        <taxon>Sordariomycetes</taxon>
        <taxon>Hypocreomycetidae</taxon>
        <taxon>Glomerellales</taxon>
        <taxon>Glomerellaceae</taxon>
        <taxon>Colletotrichum</taxon>
        <taxon>Colletotrichum gloeosporioides species complex</taxon>
    </lineage>
</organism>
<evidence type="ECO:0000313" key="2">
    <source>
        <dbReference type="EMBL" id="EQB58529.1"/>
    </source>
</evidence>
<keyword evidence="1" id="KW-1133">Transmembrane helix</keyword>
<dbReference type="Proteomes" id="UP000015530">
    <property type="component" value="Unassembled WGS sequence"/>
</dbReference>
<comment type="caution">
    <text evidence="2">The sequence shown here is derived from an EMBL/GenBank/DDBJ whole genome shotgun (WGS) entry which is preliminary data.</text>
</comment>
<proteinExistence type="predicted"/>
<reference evidence="3" key="1">
    <citation type="journal article" date="2013" name="Mol. Plant Microbe Interact.">
        <title>Global aspects of pacC regulation of pathogenicity genes in Colletotrichum gloeosporioides as revealed by transcriptome analysis.</title>
        <authorList>
            <person name="Alkan N."/>
            <person name="Meng X."/>
            <person name="Friedlander G."/>
            <person name="Reuveni E."/>
            <person name="Sukno S."/>
            <person name="Sherman A."/>
            <person name="Thon M."/>
            <person name="Fluhr R."/>
            <person name="Prusky D."/>
        </authorList>
    </citation>
    <scope>NUCLEOTIDE SEQUENCE [LARGE SCALE GENOMIC DNA]</scope>
    <source>
        <strain evidence="3">Cg-14</strain>
    </source>
</reference>
<sequence>MTGVYVLPDTPSKVPWSFPQYQLNGPDMRSISPLIVAFASFLTNFAAFEPKDDKKLEFPELCKVTSHAPGWYDYACLLRTNWLGEQLEIPNAELERPYNNFDKTPEKKTP</sequence>
<dbReference type="AlphaFoldDB" id="T0L274"/>
<keyword evidence="1" id="KW-0812">Transmembrane</keyword>
<gene>
    <name evidence="2" type="ORF">CGLO_01219</name>
</gene>
<dbReference type="EMBL" id="AMYD01000277">
    <property type="protein sequence ID" value="EQB58529.1"/>
    <property type="molecule type" value="Genomic_DNA"/>
</dbReference>
<feature type="transmembrane region" description="Helical" evidence="1">
    <location>
        <begin position="31"/>
        <end position="48"/>
    </location>
</feature>
<evidence type="ECO:0000256" key="1">
    <source>
        <dbReference type="SAM" id="Phobius"/>
    </source>
</evidence>
<accession>T0L274</accession>